<evidence type="ECO:0000313" key="9">
    <source>
        <dbReference type="Proteomes" id="UP001241072"/>
    </source>
</evidence>
<keyword evidence="4" id="KW-0804">Transcription</keyword>
<dbReference type="Pfam" id="PF00486">
    <property type="entry name" value="Trans_reg_C"/>
    <property type="match status" value="1"/>
</dbReference>
<keyword evidence="9" id="KW-1185">Reference proteome</keyword>
<evidence type="ECO:0000256" key="2">
    <source>
        <dbReference type="ARBA" id="ARBA00023015"/>
    </source>
</evidence>
<dbReference type="SUPFAM" id="SSF52540">
    <property type="entry name" value="P-loop containing nucleoside triphosphate hydrolases"/>
    <property type="match status" value="1"/>
</dbReference>
<dbReference type="CDD" id="cd15831">
    <property type="entry name" value="BTAD"/>
    <property type="match status" value="1"/>
</dbReference>
<feature type="region of interest" description="Disordered" evidence="6">
    <location>
        <begin position="251"/>
        <end position="281"/>
    </location>
</feature>
<evidence type="ECO:0000313" key="8">
    <source>
        <dbReference type="EMBL" id="MDO7883523.1"/>
    </source>
</evidence>
<dbReference type="SUPFAM" id="SSF48452">
    <property type="entry name" value="TPR-like"/>
    <property type="match status" value="1"/>
</dbReference>
<keyword evidence="2" id="KW-0805">Transcription regulation</keyword>
<evidence type="ECO:0000256" key="4">
    <source>
        <dbReference type="ARBA" id="ARBA00023163"/>
    </source>
</evidence>
<gene>
    <name evidence="8" type="ORF">Q5716_14920</name>
</gene>
<evidence type="ECO:0000256" key="5">
    <source>
        <dbReference type="PROSITE-ProRule" id="PRU01091"/>
    </source>
</evidence>
<dbReference type="InterPro" id="IPR027417">
    <property type="entry name" value="P-loop_NTPase"/>
</dbReference>
<dbReference type="InterPro" id="IPR016032">
    <property type="entry name" value="Sig_transdc_resp-reg_C-effctor"/>
</dbReference>
<dbReference type="InterPro" id="IPR001867">
    <property type="entry name" value="OmpR/PhoB-type_DNA-bd"/>
</dbReference>
<dbReference type="InterPro" id="IPR036388">
    <property type="entry name" value="WH-like_DNA-bd_sf"/>
</dbReference>
<name>A0ABT9BSY2_9MICO</name>
<proteinExistence type="inferred from homology"/>
<dbReference type="InterPro" id="IPR011990">
    <property type="entry name" value="TPR-like_helical_dom_sf"/>
</dbReference>
<dbReference type="PANTHER" id="PTHR35807:SF1">
    <property type="entry name" value="TRANSCRIPTIONAL REGULATOR REDD"/>
    <property type="match status" value="1"/>
</dbReference>
<dbReference type="InterPro" id="IPR051677">
    <property type="entry name" value="AfsR-DnrI-RedD_regulator"/>
</dbReference>
<dbReference type="Gene3D" id="3.40.50.300">
    <property type="entry name" value="P-loop containing nucleotide triphosphate hydrolases"/>
    <property type="match status" value="1"/>
</dbReference>
<feature type="DNA-binding region" description="OmpR/PhoB-type" evidence="5">
    <location>
        <begin position="1"/>
        <end position="97"/>
    </location>
</feature>
<evidence type="ECO:0000256" key="1">
    <source>
        <dbReference type="ARBA" id="ARBA00005820"/>
    </source>
</evidence>
<dbReference type="Pfam" id="PF03704">
    <property type="entry name" value="BTAD"/>
    <property type="match status" value="1"/>
</dbReference>
<dbReference type="Proteomes" id="UP001241072">
    <property type="component" value="Unassembled WGS sequence"/>
</dbReference>
<dbReference type="SMART" id="SM00862">
    <property type="entry name" value="Trans_reg_C"/>
    <property type="match status" value="1"/>
</dbReference>
<evidence type="ECO:0000259" key="7">
    <source>
        <dbReference type="PROSITE" id="PS51755"/>
    </source>
</evidence>
<dbReference type="SMART" id="SM01043">
    <property type="entry name" value="BTAD"/>
    <property type="match status" value="1"/>
</dbReference>
<comment type="caution">
    <text evidence="8">The sequence shown here is derived from an EMBL/GenBank/DDBJ whole genome shotgun (WGS) entry which is preliminary data.</text>
</comment>
<evidence type="ECO:0000256" key="3">
    <source>
        <dbReference type="ARBA" id="ARBA00023125"/>
    </source>
</evidence>
<feature type="domain" description="OmpR/PhoB-type" evidence="7">
    <location>
        <begin position="1"/>
        <end position="97"/>
    </location>
</feature>
<evidence type="ECO:0000256" key="6">
    <source>
        <dbReference type="SAM" id="MobiDB-lite"/>
    </source>
</evidence>
<dbReference type="SUPFAM" id="SSF46894">
    <property type="entry name" value="C-terminal effector domain of the bipartite response regulators"/>
    <property type="match status" value="1"/>
</dbReference>
<keyword evidence="3 5" id="KW-0238">DNA-binding</keyword>
<dbReference type="RefSeq" id="WP_305003949.1">
    <property type="nucleotide sequence ID" value="NZ_JAUQUB010000006.1"/>
</dbReference>
<dbReference type="SMART" id="SM00382">
    <property type="entry name" value="AAA"/>
    <property type="match status" value="1"/>
</dbReference>
<accession>A0ABT9BSY2</accession>
<organism evidence="8 9">
    <name type="scientific">Antiquaquibacter soli</name>
    <dbReference type="NCBI Taxonomy" id="3064523"/>
    <lineage>
        <taxon>Bacteria</taxon>
        <taxon>Bacillati</taxon>
        <taxon>Actinomycetota</taxon>
        <taxon>Actinomycetes</taxon>
        <taxon>Micrococcales</taxon>
        <taxon>Microbacteriaceae</taxon>
        <taxon>Antiquaquibacter</taxon>
    </lineage>
</organism>
<dbReference type="InterPro" id="IPR005158">
    <property type="entry name" value="BTAD"/>
</dbReference>
<comment type="similarity">
    <text evidence="1">Belongs to the AfsR/DnrI/RedD regulatory family.</text>
</comment>
<dbReference type="PROSITE" id="PS51755">
    <property type="entry name" value="OMPR_PHOB"/>
    <property type="match status" value="1"/>
</dbReference>
<protein>
    <submittedName>
        <fullName evidence="8">BTAD domain-containing putative transcriptional regulator</fullName>
    </submittedName>
</protein>
<reference evidence="8 9" key="1">
    <citation type="submission" date="2023-07" db="EMBL/GenBank/DDBJ databases">
        <title>Protaetiibacter sp. nov WY-16 isolated from soil.</title>
        <authorList>
            <person name="Liu B."/>
            <person name="Wan Y."/>
        </authorList>
    </citation>
    <scope>NUCLEOTIDE SEQUENCE [LARGE SCALE GENOMIC DNA]</scope>
    <source>
        <strain evidence="8 9">WY-16</strain>
    </source>
</reference>
<sequence length="1087" mass="115473">MTSSQLTIALLGEPQLRAPGAEPVVPQAGRVTALLALLALEPSRVVSTEHLIEQLWDDEPPASAVSTLYVYVSRLRKQLAPLGVAVTTRPGGYSLDVAAESIDLVRFSRAVEAADAAARGGDWAAAADALGQARGLWRGIPFQGAIPTSDLQLERQRLERLRHRVDELDARTLLEHGDAAEAAERARALTDLEPLNEGYWLLRMDAEHRAGNTAVALSVFEEFRELVADALGIDPGPRLRELHSRVLREPAVGAPSPAAPAGSGVSAGSATETVGRTAARADIDRAVRGAREGRGRTVILEGPTGVGKTHLAELAARTAVGAGVRVAWAKAPDGGAPALWIVRELLGALPGSPDPSGASQLATLLESTSGVDDVEQSRLILAEAIAGEVVTAAAAEPVLVVLDDVQWADATTVHVLRLLAARLRSLPVSLLITARLPESRRPDIAAALVAIAGTESTTRHLVAPLTPDEVAQLPTAQGLSEERIHELWERTGGNAYFVTAVLSSGDPDALPASVGDLLAVRASALPPEARDVLDLAAVAGESLDLAVLGVAGGGGAAVLEAIEGGLAHGILVARDGGYRFTHSLARDAIVAAIPLTRRTQLHAAYADAIERLPDADSDDRVQELADHRYRAAAGVPDARAFESCVAAADSARAILAFDLAALSGKRALEMLPPGPDAERTRAEMLVQLTFDQRDAGDAQGAAGTLRRALRAASRLGERELTVRSLGLLGSITLWNWRQFGEVDREVIRHLDEQLAGPDLTDRERAELTGALAMELYYGEAADRARGREVSVEAVALAERIGEPALLARALNDRVFALWQPADDDLRLEVLDRWIALAGEADPISTGEVVARLHRGSLRFARGDVAGFVEDHSRAGELTALLSRPELDAQYTGQAACLALLTGREGEVRALIDHAHASLQRTSIWGGDWAYSAQMYTLARRTGDIEPVAREIADKAMKDSHRSLRWLAVLSLADAGRVEDARALQSRWGLHSVPTAEYWGTDLDRAMAAEVSLRLGSPLLTEAYDAVAASPSTLVVLGTALVCWGPRADLLARLADRLGRSDAAAAHRAEADRVRERVAVELGLEPRF</sequence>
<dbReference type="PANTHER" id="PTHR35807">
    <property type="entry name" value="TRANSCRIPTIONAL REGULATOR REDD-RELATED"/>
    <property type="match status" value="1"/>
</dbReference>
<dbReference type="Gene3D" id="1.25.40.10">
    <property type="entry name" value="Tetratricopeptide repeat domain"/>
    <property type="match status" value="1"/>
</dbReference>
<dbReference type="Gene3D" id="1.10.10.10">
    <property type="entry name" value="Winged helix-like DNA-binding domain superfamily/Winged helix DNA-binding domain"/>
    <property type="match status" value="1"/>
</dbReference>
<dbReference type="InterPro" id="IPR041664">
    <property type="entry name" value="AAA_16"/>
</dbReference>
<dbReference type="InterPro" id="IPR003593">
    <property type="entry name" value="AAA+_ATPase"/>
</dbReference>
<dbReference type="EMBL" id="JAUQUB010000006">
    <property type="protein sequence ID" value="MDO7883523.1"/>
    <property type="molecule type" value="Genomic_DNA"/>
</dbReference>
<feature type="compositionally biased region" description="Low complexity" evidence="6">
    <location>
        <begin position="251"/>
        <end position="270"/>
    </location>
</feature>
<dbReference type="Pfam" id="PF13191">
    <property type="entry name" value="AAA_16"/>
    <property type="match status" value="1"/>
</dbReference>